<protein>
    <submittedName>
        <fullName evidence="5">LacI family transcription regulator</fullName>
    </submittedName>
</protein>
<feature type="domain" description="HTH lacI-type" evidence="4">
    <location>
        <begin position="4"/>
        <end position="58"/>
    </location>
</feature>
<dbReference type="AlphaFoldDB" id="A0A0L7AVQ8"/>
<dbReference type="Proteomes" id="UP000037193">
    <property type="component" value="Unassembled WGS sequence"/>
</dbReference>
<dbReference type="Pfam" id="PF13377">
    <property type="entry name" value="Peripla_BP_3"/>
    <property type="match status" value="1"/>
</dbReference>
<dbReference type="Gene3D" id="1.10.260.40">
    <property type="entry name" value="lambda repressor-like DNA-binding domains"/>
    <property type="match status" value="1"/>
</dbReference>
<dbReference type="SMART" id="SM00354">
    <property type="entry name" value="HTH_LACI"/>
    <property type="match status" value="1"/>
</dbReference>
<dbReference type="CDD" id="cd06267">
    <property type="entry name" value="PBP1_LacI_sugar_binding-like"/>
    <property type="match status" value="1"/>
</dbReference>
<evidence type="ECO:0000313" key="5">
    <source>
        <dbReference type="EMBL" id="KOA39103.1"/>
    </source>
</evidence>
<dbReference type="InterPro" id="IPR028082">
    <property type="entry name" value="Peripla_BP_I"/>
</dbReference>
<dbReference type="SUPFAM" id="SSF53822">
    <property type="entry name" value="Periplasmic binding protein-like I"/>
    <property type="match status" value="1"/>
</dbReference>
<dbReference type="GO" id="GO:0003700">
    <property type="term" value="F:DNA-binding transcription factor activity"/>
    <property type="evidence" value="ECO:0007669"/>
    <property type="project" value="TreeGrafter"/>
</dbReference>
<dbReference type="Pfam" id="PF00356">
    <property type="entry name" value="LacI"/>
    <property type="match status" value="1"/>
</dbReference>
<evidence type="ECO:0000256" key="2">
    <source>
        <dbReference type="ARBA" id="ARBA00023125"/>
    </source>
</evidence>
<sequence>MTKASIQAVAKEAGVSVSTVSRTFAKPDLVLPETRDKVMAAAEKLDYSISRSAAALKSGQSFRIALLASETITTWFNANIFAGLDSVLRPAGYDTVAYPMRNAEERHDFFADLPVRRNADAVIVSSFNIEPAEVERLKHMHVPIIGINIPSTDGFDSGVSIDDRTATRAAVEHLIALGHRGIAFVGGTPAETNMRYSAESRLQGVLDAQAAHPELTVTNLQVPRGATETSAALNAVLTAPAGTTAFCFEDDELALPVLYRLRQYGKRVPQDISIVGFDDVEMSQAVGLTTMHQDPFAMGADAGRMALEAIAGGPIEPAFIQPDAPLVLRETTAPPAAPVPAQG</sequence>
<accession>A0A0L7AVQ8</accession>
<organism evidence="5 6">
    <name type="scientific">Bifidobacterium breve MCC 1128</name>
    <dbReference type="NCBI Taxonomy" id="1365965"/>
    <lineage>
        <taxon>Bacteria</taxon>
        <taxon>Bacillati</taxon>
        <taxon>Actinomycetota</taxon>
        <taxon>Actinomycetes</taxon>
        <taxon>Bifidobacteriales</taxon>
        <taxon>Bifidobacteriaceae</taxon>
        <taxon>Bifidobacterium</taxon>
    </lineage>
</organism>
<dbReference type="InterPro" id="IPR000843">
    <property type="entry name" value="HTH_LacI"/>
</dbReference>
<dbReference type="InterPro" id="IPR046335">
    <property type="entry name" value="LacI/GalR-like_sensor"/>
</dbReference>
<keyword evidence="2" id="KW-0238">DNA-binding</keyword>
<dbReference type="InterPro" id="IPR010982">
    <property type="entry name" value="Lambda_DNA-bd_dom_sf"/>
</dbReference>
<evidence type="ECO:0000259" key="4">
    <source>
        <dbReference type="PROSITE" id="PS50932"/>
    </source>
</evidence>
<dbReference type="SUPFAM" id="SSF47413">
    <property type="entry name" value="lambda repressor-like DNA-binding domains"/>
    <property type="match status" value="1"/>
</dbReference>
<evidence type="ECO:0000313" key="6">
    <source>
        <dbReference type="Proteomes" id="UP000037193"/>
    </source>
</evidence>
<keyword evidence="1" id="KW-0805">Transcription regulation</keyword>
<dbReference type="PATRIC" id="fig|1365965.3.peg.1945"/>
<keyword evidence="3" id="KW-0804">Transcription</keyword>
<name>A0A0L7AVQ8_BIFBR</name>
<comment type="caution">
    <text evidence="5">The sequence shown here is derived from an EMBL/GenBank/DDBJ whole genome shotgun (WGS) entry which is preliminary data.</text>
</comment>
<reference evidence="5 6" key="1">
    <citation type="journal article" date="2015" name="Int J Genomics">
        <title>Comparative Genomics Revealed Genetic Diversity and Species/Strain-Level Differences in Carbohydrate Metabolism of Three Probiotic Bifidobacterial Species.</title>
        <authorList>
            <person name="Odamaki T."/>
            <person name="Horigome A."/>
            <person name="Sugahara H."/>
            <person name="Hashikura N."/>
            <person name="Minami J."/>
            <person name="Xiao J.Z."/>
            <person name="Abe F."/>
        </authorList>
    </citation>
    <scope>NUCLEOTIDE SEQUENCE [LARGE SCALE GENOMIC DNA]</scope>
    <source>
        <strain evidence="5 6">MCC 1128</strain>
    </source>
</reference>
<dbReference type="PANTHER" id="PTHR30146:SF138">
    <property type="entry name" value="TRANSCRIPTIONAL REGULATORY PROTEIN"/>
    <property type="match status" value="1"/>
</dbReference>
<dbReference type="CDD" id="cd01392">
    <property type="entry name" value="HTH_LacI"/>
    <property type="match status" value="1"/>
</dbReference>
<gene>
    <name evidence="5" type="ORF">BBM1128_09665</name>
</gene>
<dbReference type="EMBL" id="AVQD01000016">
    <property type="protein sequence ID" value="KOA39103.1"/>
    <property type="molecule type" value="Genomic_DNA"/>
</dbReference>
<dbReference type="PANTHER" id="PTHR30146">
    <property type="entry name" value="LACI-RELATED TRANSCRIPTIONAL REPRESSOR"/>
    <property type="match status" value="1"/>
</dbReference>
<dbReference type="Gene3D" id="3.40.50.2300">
    <property type="match status" value="2"/>
</dbReference>
<dbReference type="PROSITE" id="PS50932">
    <property type="entry name" value="HTH_LACI_2"/>
    <property type="match status" value="1"/>
</dbReference>
<evidence type="ECO:0000256" key="1">
    <source>
        <dbReference type="ARBA" id="ARBA00023015"/>
    </source>
</evidence>
<evidence type="ECO:0000256" key="3">
    <source>
        <dbReference type="ARBA" id="ARBA00023163"/>
    </source>
</evidence>
<dbReference type="RefSeq" id="WP_025221010.1">
    <property type="nucleotide sequence ID" value="NZ_AVQD01000016.1"/>
</dbReference>
<dbReference type="GO" id="GO:0000976">
    <property type="term" value="F:transcription cis-regulatory region binding"/>
    <property type="evidence" value="ECO:0007669"/>
    <property type="project" value="TreeGrafter"/>
</dbReference>
<proteinExistence type="predicted"/>